<proteinExistence type="predicted"/>
<protein>
    <recommendedName>
        <fullName evidence="4">Reverse transcriptase Ty1/copia-type domain-containing protein</fullName>
    </recommendedName>
</protein>
<feature type="region of interest" description="Disordered" evidence="1">
    <location>
        <begin position="342"/>
        <end position="369"/>
    </location>
</feature>
<sequence>MDSIIPLGQKNTLAEYMILSDADKRPPMLDKELSGPGLYSMTLATSSSELVPNTVSQQHSTSQGSSLNVRPIHTLFESLGRWNKDHPIANVIRDPSRSLSTRKQLQTDTMWCYFDSFLTLVEAKNFKQAMIKLSWIDAIQEEIHKFKRLQVWELVPCLDKVLLIKRKWIYKVKMDEIGGVLKNNARLVAQANKNMTFFQMDVKTAFLKGELKDEVYVSRPEGFVDQDNPSHAKTTEKQLNVVKRIFRYLKGTINMGLEILQICPKILGQEFEDLPLEHDILSFIRDLGHSRDFIYITDVGVDYLHQPWRAFSTIINKCLSGKETRMDKIRLSRAQILCDKNDESDSVDKSDGNDNDDGSSDDHDNESDDKMLGIINLHKLVLLHQLSVVVEATTSEEERRR</sequence>
<name>A0A6L2N673_TANCI</name>
<dbReference type="EMBL" id="BKCJ010008321">
    <property type="protein sequence ID" value="GEU81620.1"/>
    <property type="molecule type" value="Genomic_DNA"/>
</dbReference>
<feature type="compositionally biased region" description="Acidic residues" evidence="1">
    <location>
        <begin position="353"/>
        <end position="367"/>
    </location>
</feature>
<reference evidence="2" key="1">
    <citation type="journal article" date="2019" name="Sci. Rep.">
        <title>Draft genome of Tanacetum cinerariifolium, the natural source of mosquito coil.</title>
        <authorList>
            <person name="Yamashiro T."/>
            <person name="Shiraishi A."/>
            <person name="Satake H."/>
            <person name="Nakayama K."/>
        </authorList>
    </citation>
    <scope>NUCLEOTIDE SEQUENCE</scope>
</reference>
<feature type="compositionally biased region" description="Basic and acidic residues" evidence="1">
    <location>
        <begin position="342"/>
        <end position="352"/>
    </location>
</feature>
<dbReference type="EMBL" id="BKCJ010008379">
    <property type="protein sequence ID" value="GEU81913.1"/>
    <property type="molecule type" value="Genomic_DNA"/>
</dbReference>
<organism evidence="2">
    <name type="scientific">Tanacetum cinerariifolium</name>
    <name type="common">Dalmatian daisy</name>
    <name type="synonym">Chrysanthemum cinerariifolium</name>
    <dbReference type="NCBI Taxonomy" id="118510"/>
    <lineage>
        <taxon>Eukaryota</taxon>
        <taxon>Viridiplantae</taxon>
        <taxon>Streptophyta</taxon>
        <taxon>Embryophyta</taxon>
        <taxon>Tracheophyta</taxon>
        <taxon>Spermatophyta</taxon>
        <taxon>Magnoliopsida</taxon>
        <taxon>eudicotyledons</taxon>
        <taxon>Gunneridae</taxon>
        <taxon>Pentapetalae</taxon>
        <taxon>asterids</taxon>
        <taxon>campanulids</taxon>
        <taxon>Asterales</taxon>
        <taxon>Asteraceae</taxon>
        <taxon>Asteroideae</taxon>
        <taxon>Anthemideae</taxon>
        <taxon>Anthemidinae</taxon>
        <taxon>Tanacetum</taxon>
    </lineage>
</organism>
<evidence type="ECO:0000313" key="2">
    <source>
        <dbReference type="EMBL" id="GEU81620.1"/>
    </source>
</evidence>
<gene>
    <name evidence="2" type="ORF">Tci_053598</name>
    <name evidence="3" type="ORF">Tci_053891</name>
</gene>
<evidence type="ECO:0000313" key="3">
    <source>
        <dbReference type="EMBL" id="GEU81913.1"/>
    </source>
</evidence>
<evidence type="ECO:0008006" key="4">
    <source>
        <dbReference type="Google" id="ProtNLM"/>
    </source>
</evidence>
<evidence type="ECO:0000256" key="1">
    <source>
        <dbReference type="SAM" id="MobiDB-lite"/>
    </source>
</evidence>
<comment type="caution">
    <text evidence="2">The sequence shown here is derived from an EMBL/GenBank/DDBJ whole genome shotgun (WGS) entry which is preliminary data.</text>
</comment>
<dbReference type="AlphaFoldDB" id="A0A6L2N673"/>
<accession>A0A6L2N673</accession>